<proteinExistence type="predicted"/>
<dbReference type="InterPro" id="IPR056280">
    <property type="entry name" value="AIPP2-like_SPOC"/>
</dbReference>
<dbReference type="Pfam" id="PF23121">
    <property type="entry name" value="SPOC_AIPP2"/>
    <property type="match status" value="1"/>
</dbReference>
<dbReference type="SMART" id="SM00249">
    <property type="entry name" value="PHD"/>
    <property type="match status" value="1"/>
</dbReference>
<feature type="region of interest" description="Disordered" evidence="6">
    <location>
        <begin position="369"/>
        <end position="399"/>
    </location>
</feature>
<feature type="compositionally biased region" description="Basic and acidic residues" evidence="6">
    <location>
        <begin position="169"/>
        <end position="188"/>
    </location>
</feature>
<organism evidence="8 9">
    <name type="scientific">Miscanthus lutarioriparius</name>
    <dbReference type="NCBI Taxonomy" id="422564"/>
    <lineage>
        <taxon>Eukaryota</taxon>
        <taxon>Viridiplantae</taxon>
        <taxon>Streptophyta</taxon>
        <taxon>Embryophyta</taxon>
        <taxon>Tracheophyta</taxon>
        <taxon>Spermatophyta</taxon>
        <taxon>Magnoliopsida</taxon>
        <taxon>Liliopsida</taxon>
        <taxon>Poales</taxon>
        <taxon>Poaceae</taxon>
        <taxon>PACMAD clade</taxon>
        <taxon>Panicoideae</taxon>
        <taxon>Andropogonodae</taxon>
        <taxon>Andropogoneae</taxon>
        <taxon>Saccharinae</taxon>
        <taxon>Miscanthus</taxon>
    </lineage>
</organism>
<keyword evidence="3" id="KW-0862">Zinc</keyword>
<feature type="compositionally biased region" description="Low complexity" evidence="6">
    <location>
        <begin position="649"/>
        <end position="664"/>
    </location>
</feature>
<feature type="region of interest" description="Disordered" evidence="6">
    <location>
        <begin position="169"/>
        <end position="194"/>
    </location>
</feature>
<feature type="compositionally biased region" description="Polar residues" evidence="6">
    <location>
        <begin position="689"/>
        <end position="700"/>
    </location>
</feature>
<dbReference type="Gene3D" id="3.30.40.10">
    <property type="entry name" value="Zinc/RING finger domain, C3HC4 (zinc finger)"/>
    <property type="match status" value="1"/>
</dbReference>
<dbReference type="SUPFAM" id="SSF57903">
    <property type="entry name" value="FYVE/PHD zinc finger"/>
    <property type="match status" value="1"/>
</dbReference>
<dbReference type="AlphaFoldDB" id="A0A811RL10"/>
<feature type="region of interest" description="Disordered" evidence="6">
    <location>
        <begin position="644"/>
        <end position="676"/>
    </location>
</feature>
<keyword evidence="5" id="KW-0804">Transcription</keyword>
<accession>A0A811RL10</accession>
<dbReference type="PANTHER" id="PTHR33304">
    <property type="match status" value="1"/>
</dbReference>
<evidence type="ECO:0000259" key="7">
    <source>
        <dbReference type="SMART" id="SM00249"/>
    </source>
</evidence>
<dbReference type="InterPro" id="IPR013083">
    <property type="entry name" value="Znf_RING/FYVE/PHD"/>
</dbReference>
<dbReference type="OrthoDB" id="1932206at2759"/>
<dbReference type="InterPro" id="IPR049914">
    <property type="entry name" value="PHD1-3/5-6"/>
</dbReference>
<dbReference type="InterPro" id="IPR011011">
    <property type="entry name" value="Znf_FYVE_PHD"/>
</dbReference>
<comment type="caution">
    <text evidence="8">The sequence shown here is derived from an EMBL/GenBank/DDBJ whole genome shotgun (WGS) entry which is preliminary data.</text>
</comment>
<evidence type="ECO:0000256" key="1">
    <source>
        <dbReference type="ARBA" id="ARBA00022723"/>
    </source>
</evidence>
<dbReference type="Proteomes" id="UP000604825">
    <property type="component" value="Unassembled WGS sequence"/>
</dbReference>
<dbReference type="InterPro" id="IPR001965">
    <property type="entry name" value="Znf_PHD"/>
</dbReference>
<feature type="compositionally biased region" description="Acidic residues" evidence="6">
    <location>
        <begin position="375"/>
        <end position="386"/>
    </location>
</feature>
<dbReference type="PANTHER" id="PTHR33304:SF55">
    <property type="entry name" value="ZINC FINGER PHD-TYPE DOMAIN-CONTAINING PROTEIN"/>
    <property type="match status" value="1"/>
</dbReference>
<dbReference type="InterPro" id="IPR057670">
    <property type="entry name" value="SH3_retrovirus"/>
</dbReference>
<protein>
    <recommendedName>
        <fullName evidence="7">Zinc finger PHD-type domain-containing protein</fullName>
    </recommendedName>
</protein>
<dbReference type="GO" id="GO:0140566">
    <property type="term" value="F:histone reader activity"/>
    <property type="evidence" value="ECO:0007669"/>
    <property type="project" value="InterPro"/>
</dbReference>
<evidence type="ECO:0000313" key="8">
    <source>
        <dbReference type="EMBL" id="CAD6270460.1"/>
    </source>
</evidence>
<reference evidence="8" key="1">
    <citation type="submission" date="2020-10" db="EMBL/GenBank/DDBJ databases">
        <authorList>
            <person name="Han B."/>
            <person name="Lu T."/>
            <person name="Zhao Q."/>
            <person name="Huang X."/>
            <person name="Zhao Y."/>
        </authorList>
    </citation>
    <scope>NUCLEOTIDE SEQUENCE</scope>
</reference>
<evidence type="ECO:0000256" key="4">
    <source>
        <dbReference type="ARBA" id="ARBA00023015"/>
    </source>
</evidence>
<gene>
    <name evidence="8" type="ORF">NCGR_LOCUS53752</name>
</gene>
<keyword evidence="9" id="KW-1185">Reference proteome</keyword>
<name>A0A811RL10_9POAL</name>
<evidence type="ECO:0000256" key="3">
    <source>
        <dbReference type="ARBA" id="ARBA00022833"/>
    </source>
</evidence>
<feature type="domain" description="Zinc finger PHD-type" evidence="7">
    <location>
        <begin position="115"/>
        <end position="162"/>
    </location>
</feature>
<evidence type="ECO:0000256" key="6">
    <source>
        <dbReference type="SAM" id="MobiDB-lite"/>
    </source>
</evidence>
<dbReference type="EMBL" id="CAJGYO010000015">
    <property type="protein sequence ID" value="CAD6270460.1"/>
    <property type="molecule type" value="Genomic_DNA"/>
</dbReference>
<evidence type="ECO:0000313" key="9">
    <source>
        <dbReference type="Proteomes" id="UP000604825"/>
    </source>
</evidence>
<evidence type="ECO:0000256" key="2">
    <source>
        <dbReference type="ARBA" id="ARBA00022771"/>
    </source>
</evidence>
<dbReference type="InterPro" id="IPR019786">
    <property type="entry name" value="Zinc_finger_PHD-type_CS"/>
</dbReference>
<dbReference type="GO" id="GO:0008270">
    <property type="term" value="F:zinc ion binding"/>
    <property type="evidence" value="ECO:0007669"/>
    <property type="project" value="UniProtKB-KW"/>
</dbReference>
<keyword evidence="1" id="KW-0479">Metal-binding</keyword>
<dbReference type="PROSITE" id="PS01359">
    <property type="entry name" value="ZF_PHD_1"/>
    <property type="match status" value="1"/>
</dbReference>
<dbReference type="Pfam" id="PF25597">
    <property type="entry name" value="SH3_retrovirus"/>
    <property type="match status" value="1"/>
</dbReference>
<evidence type="ECO:0000256" key="5">
    <source>
        <dbReference type="ARBA" id="ARBA00023163"/>
    </source>
</evidence>
<keyword evidence="4" id="KW-0805">Transcription regulation</keyword>
<keyword evidence="2" id="KW-0863">Zinc-finger</keyword>
<feature type="region of interest" description="Disordered" evidence="6">
    <location>
        <begin position="681"/>
        <end position="700"/>
    </location>
</feature>
<dbReference type="GO" id="GO:0034244">
    <property type="term" value="P:negative regulation of transcription elongation by RNA polymerase II"/>
    <property type="evidence" value="ECO:0007669"/>
    <property type="project" value="InterPro"/>
</dbReference>
<sequence length="850" mass="94513">MPGQGYRCLDLTTNRVITSRHVVFDEQQFPFTRDSPAPLSAYDFLDDTDVDPALVQLCLQLLNQLLYLHIIKARLPANRDKGRDQVQHPFLLSFRAKIWLLTALSMIWATSPNVVCEVCGAIGFERLLLCCSDCKGGHTHQYCLDKVLFDATLEDWFCDECKQRHNEGSHSRSLEKVSSERPSNHARFDSTSQQPITKRLESATVVGTSGQRKRKSTVVGANLKKKHSSRAKSLRKKCIRNKSNMRGKGINRRGIRSKHSSNCTEQLNLSIGQVGSASLSKGVKQPTPVIVNALGYTLGDTGQSHVFKPLEGLVRKSMQTPQSLTTDQAYSTSSLEISSKTKFAHEASATEVEISDTVQNLRKDSPKKRRRLILTDDDEDEEEDKAEDVQQGNVNHQPLKCNEPMVRHRINTEYYVEEAVQTGDINDQNLINGGPMKRRRRYIVENEDEEDIEGDEYALNNASKWSSNDSAKMASLTPVAADHCHQSRLSDSERADQQYHICLQPLDEPVWRQNEDLSRLNRIIKSDDALQVTVGIAELLIFPSVLLPEQYHLFQGKHYLWGVFRQRKDILDNAVHVEEQDGSAHATGEGQHQEHNLLDQQDEALYEVSDKQTFDVKHVVDAEDQLQVKGHPEVQNHTMKVATSEGITSLSSSWSPAKPDSSKAGSNSSVHPRTECKLHAPGDAEQQEDFTSSPQWDATSITKQSSADIPVEHGNQQAHPDSEPSTTKLFGFVAARTPRSQQLIQEMVNEGAVLFPVPEVIAMTDSVTGSSTGVVSSTLNPDAKCEASQAFDFVSVGHGEPGVDSEACLELFPVRQEQIGWSPRAEVSGEVDLNLSLGKRPPAPSSPPLL</sequence>